<dbReference type="PANTHER" id="PTHR46387:SF2">
    <property type="entry name" value="RIBONUCLEASE HI"/>
    <property type="match status" value="1"/>
</dbReference>
<reference evidence="4" key="1">
    <citation type="submission" date="2020-05" db="EMBL/GenBank/DDBJ databases">
        <title>Frigoriglobus tundricola gen. nov., sp. nov., a psychrotolerant cellulolytic planctomycete of the family Gemmataceae with two divergent copies of 16S rRNA gene.</title>
        <authorList>
            <person name="Kulichevskaya I.S."/>
            <person name="Ivanova A.A."/>
            <person name="Naumoff D.G."/>
            <person name="Beletsky A.V."/>
            <person name="Rijpstra W.I.C."/>
            <person name="Sinninghe Damste J.S."/>
            <person name="Mardanov A.V."/>
            <person name="Ravin N.V."/>
            <person name="Dedysh S.N."/>
        </authorList>
    </citation>
    <scope>NUCLEOTIDE SEQUENCE [LARGE SCALE GENOMIC DNA]</scope>
    <source>
        <strain evidence="4">PL17</strain>
    </source>
</reference>
<evidence type="ECO:0000313" key="3">
    <source>
        <dbReference type="EMBL" id="QJW97382.1"/>
    </source>
</evidence>
<evidence type="ECO:0000313" key="4">
    <source>
        <dbReference type="Proteomes" id="UP000503447"/>
    </source>
</evidence>
<dbReference type="PROSITE" id="PS50879">
    <property type="entry name" value="RNASE_H_1"/>
    <property type="match status" value="1"/>
</dbReference>
<dbReference type="InterPro" id="IPR012337">
    <property type="entry name" value="RNaseH-like_sf"/>
</dbReference>
<organism evidence="3 4">
    <name type="scientific">Frigoriglobus tundricola</name>
    <dbReference type="NCBI Taxonomy" id="2774151"/>
    <lineage>
        <taxon>Bacteria</taxon>
        <taxon>Pseudomonadati</taxon>
        <taxon>Planctomycetota</taxon>
        <taxon>Planctomycetia</taxon>
        <taxon>Gemmatales</taxon>
        <taxon>Gemmataceae</taxon>
        <taxon>Frigoriglobus</taxon>
    </lineage>
</organism>
<dbReference type="GO" id="GO:0004523">
    <property type="term" value="F:RNA-DNA hybrid ribonuclease activity"/>
    <property type="evidence" value="ECO:0007669"/>
    <property type="project" value="InterPro"/>
</dbReference>
<feature type="region of interest" description="Disordered" evidence="1">
    <location>
        <begin position="120"/>
        <end position="199"/>
    </location>
</feature>
<dbReference type="Proteomes" id="UP000503447">
    <property type="component" value="Chromosome"/>
</dbReference>
<dbReference type="EMBL" id="CP053452">
    <property type="protein sequence ID" value="QJW97382.1"/>
    <property type="molecule type" value="Genomic_DNA"/>
</dbReference>
<dbReference type="KEGG" id="ftj:FTUN_4956"/>
<dbReference type="GO" id="GO:0003676">
    <property type="term" value="F:nucleic acid binding"/>
    <property type="evidence" value="ECO:0007669"/>
    <property type="project" value="InterPro"/>
</dbReference>
<dbReference type="Pfam" id="PF13456">
    <property type="entry name" value="RVT_3"/>
    <property type="match status" value="1"/>
</dbReference>
<evidence type="ECO:0000259" key="2">
    <source>
        <dbReference type="PROSITE" id="PS50879"/>
    </source>
</evidence>
<evidence type="ECO:0000256" key="1">
    <source>
        <dbReference type="SAM" id="MobiDB-lite"/>
    </source>
</evidence>
<dbReference type="InterPro" id="IPR036397">
    <property type="entry name" value="RNaseH_sf"/>
</dbReference>
<proteinExistence type="predicted"/>
<dbReference type="Gene3D" id="3.30.420.10">
    <property type="entry name" value="Ribonuclease H-like superfamily/Ribonuclease H"/>
    <property type="match status" value="1"/>
</dbReference>
<feature type="domain" description="RNase H type-1" evidence="2">
    <location>
        <begin position="1"/>
        <end position="139"/>
    </location>
</feature>
<dbReference type="SUPFAM" id="SSF53098">
    <property type="entry name" value="Ribonuclease H-like"/>
    <property type="match status" value="1"/>
</dbReference>
<dbReference type="InterPro" id="IPR002156">
    <property type="entry name" value="RNaseH_domain"/>
</dbReference>
<accession>A0A6M5YWS4</accession>
<dbReference type="RefSeq" id="WP_171472758.1">
    <property type="nucleotide sequence ID" value="NZ_CP053452.2"/>
</dbReference>
<dbReference type="CDD" id="cd09279">
    <property type="entry name" value="RNase_HI_like"/>
    <property type="match status" value="1"/>
</dbReference>
<dbReference type="AlphaFoldDB" id="A0A6M5YWS4"/>
<dbReference type="PANTHER" id="PTHR46387">
    <property type="entry name" value="POLYNUCLEOTIDYL TRANSFERASE, RIBONUCLEASE H-LIKE SUPERFAMILY PROTEIN"/>
    <property type="match status" value="1"/>
</dbReference>
<name>A0A6M5YWS4_9BACT</name>
<gene>
    <name evidence="3" type="ORF">FTUN_4956</name>
</gene>
<protein>
    <recommendedName>
        <fullName evidence="2">RNase H type-1 domain-containing protein</fullName>
    </recommendedName>
</protein>
<keyword evidence="4" id="KW-1185">Reference proteome</keyword>
<sequence>MSDTATMHIDGASRGNPGKAAYAVVLARPGMPVVEEADTIGTASNNVAEYTALVEGLSLAAELGVKKLQVYSDSELMVKQMNGEYKVKNADLRGLYDEACQLRKGFEKVTITHVRREQNKRADAIGNEALDGKPRRRGEKQPTPTPSLKGGEQDLRSSDPFGGSEEASRAVPPLPSPGPREAPLTGPGREPRGVGSSDAAVRADAIQCLTDAARHWAANGVTGLPPAAVWEQLWSILEEAGVLKKTK</sequence>